<dbReference type="OrthoDB" id="5565075at2759"/>
<evidence type="ECO:0000256" key="11">
    <source>
        <dbReference type="ARBA" id="ARBA00078807"/>
    </source>
</evidence>
<keyword evidence="2" id="KW-0964">Secreted</keyword>
<comment type="function">
    <text evidence="9">Cleaves peptide substrates after methionine, leucine, and norleucine. Physiological substrates include EZR, alpha-tubulins and the apoptosis inhibitor BIRC5/Survivin. Promotes caspase activation and subsequent apoptosis of target cells.</text>
</comment>
<dbReference type="PANTHER" id="PTHR24271:SF50">
    <property type="match status" value="1"/>
</dbReference>
<dbReference type="Ensembl" id="ENSLLET00000044187.1">
    <property type="protein sequence ID" value="ENSLLEP00000042488.1"/>
    <property type="gene ID" value="ENSLLEG00000027035.1"/>
</dbReference>
<dbReference type="InterPro" id="IPR033116">
    <property type="entry name" value="TRYPSIN_SER"/>
</dbReference>
<dbReference type="GeneTree" id="ENSGT01030000234551"/>
<evidence type="ECO:0000256" key="14">
    <source>
        <dbReference type="SAM" id="SignalP"/>
    </source>
</evidence>
<keyword evidence="17" id="KW-1185">Reference proteome</keyword>
<comment type="subcellular location">
    <subcellularLocation>
        <location evidence="1">Secreted</location>
    </subcellularLocation>
</comment>
<reference evidence="16" key="1">
    <citation type="submission" date="2025-08" db="UniProtKB">
        <authorList>
            <consortium name="Ensembl"/>
        </authorList>
    </citation>
    <scope>IDENTIFICATION</scope>
</reference>
<evidence type="ECO:0000256" key="6">
    <source>
        <dbReference type="ARBA" id="ARBA00022825"/>
    </source>
</evidence>
<dbReference type="PRINTS" id="PR00722">
    <property type="entry name" value="CHYMOTRYPSIN"/>
</dbReference>
<evidence type="ECO:0000256" key="8">
    <source>
        <dbReference type="ARBA" id="ARBA00023157"/>
    </source>
</evidence>
<dbReference type="Gene3D" id="2.40.10.10">
    <property type="entry name" value="Trypsin-like serine proteases"/>
    <property type="match status" value="2"/>
</dbReference>
<dbReference type="InterPro" id="IPR009003">
    <property type="entry name" value="Peptidase_S1_PA"/>
</dbReference>
<evidence type="ECO:0000313" key="17">
    <source>
        <dbReference type="Proteomes" id="UP000694569"/>
    </source>
</evidence>
<keyword evidence="7" id="KW-0865">Zymogen</keyword>
<sequence length="256" mass="27806">MALHRVIILLTALHCLICDAHTGPLNFHIVGGQEAIPHSKPWMAYIRYNNANDDTHVCGGFLVSKDFVMTAAHCAGRNIKVSLGLHSLGERNDENTFSVLNSFRHTNYDSKTHESDIMLLQLDHEVPLSDTIQIIALPKKNKRVPVGTLCNVAGWGQTNMGAYLPSQVLMEVNVTVVGNKHCQDVLNLPINSAMMCAGQPDTSGDAAQGDSGSPLVCNGVATGIVSFGFQNPPGVYTNIPSFLPWIRKILAFSKYP</sequence>
<organism evidence="16 17">
    <name type="scientific">Leptobrachium leishanense</name>
    <name type="common">Leishan spiny toad</name>
    <dbReference type="NCBI Taxonomy" id="445787"/>
    <lineage>
        <taxon>Eukaryota</taxon>
        <taxon>Metazoa</taxon>
        <taxon>Chordata</taxon>
        <taxon>Craniata</taxon>
        <taxon>Vertebrata</taxon>
        <taxon>Euteleostomi</taxon>
        <taxon>Amphibia</taxon>
        <taxon>Batrachia</taxon>
        <taxon>Anura</taxon>
        <taxon>Pelobatoidea</taxon>
        <taxon>Megophryidae</taxon>
        <taxon>Leptobrachium</taxon>
    </lineage>
</organism>
<dbReference type="InterPro" id="IPR018114">
    <property type="entry name" value="TRYPSIN_HIS"/>
</dbReference>
<dbReference type="InterPro" id="IPR043504">
    <property type="entry name" value="Peptidase_S1_PA_chymotrypsin"/>
</dbReference>
<dbReference type="InterPro" id="IPR001254">
    <property type="entry name" value="Trypsin_dom"/>
</dbReference>
<evidence type="ECO:0000256" key="9">
    <source>
        <dbReference type="ARBA" id="ARBA00054080"/>
    </source>
</evidence>
<evidence type="ECO:0000256" key="7">
    <source>
        <dbReference type="ARBA" id="ARBA00023145"/>
    </source>
</evidence>
<evidence type="ECO:0000256" key="4">
    <source>
        <dbReference type="ARBA" id="ARBA00022729"/>
    </source>
</evidence>
<feature type="signal peptide" evidence="14">
    <location>
        <begin position="1"/>
        <end position="22"/>
    </location>
</feature>
<proteinExistence type="predicted"/>
<dbReference type="InterPro" id="IPR001314">
    <property type="entry name" value="Peptidase_S1A"/>
</dbReference>
<reference evidence="16" key="2">
    <citation type="submission" date="2025-09" db="UniProtKB">
        <authorList>
            <consortium name="Ensembl"/>
        </authorList>
    </citation>
    <scope>IDENTIFICATION</scope>
</reference>
<keyword evidence="5 13" id="KW-0378">Hydrolase</keyword>
<dbReference type="GO" id="GO:0005576">
    <property type="term" value="C:extracellular region"/>
    <property type="evidence" value="ECO:0007669"/>
    <property type="project" value="UniProtKB-SubCell"/>
</dbReference>
<dbReference type="PROSITE" id="PS00135">
    <property type="entry name" value="TRYPSIN_SER"/>
    <property type="match status" value="1"/>
</dbReference>
<dbReference type="GO" id="GO:0004252">
    <property type="term" value="F:serine-type endopeptidase activity"/>
    <property type="evidence" value="ECO:0007669"/>
    <property type="project" value="InterPro"/>
</dbReference>
<keyword evidence="8" id="KW-1015">Disulfide bond</keyword>
<dbReference type="AlphaFoldDB" id="A0A8C5QUB1"/>
<keyword evidence="3 13" id="KW-0645">Protease</keyword>
<dbReference type="SUPFAM" id="SSF50494">
    <property type="entry name" value="Trypsin-like serine proteases"/>
    <property type="match status" value="1"/>
</dbReference>
<dbReference type="GO" id="GO:0006508">
    <property type="term" value="P:proteolysis"/>
    <property type="evidence" value="ECO:0007669"/>
    <property type="project" value="UniProtKB-KW"/>
</dbReference>
<evidence type="ECO:0000256" key="13">
    <source>
        <dbReference type="RuleBase" id="RU363034"/>
    </source>
</evidence>
<accession>A0A8C5QUB1</accession>
<dbReference type="CDD" id="cd00190">
    <property type="entry name" value="Tryp_SPc"/>
    <property type="match status" value="1"/>
</dbReference>
<evidence type="ECO:0000259" key="15">
    <source>
        <dbReference type="PROSITE" id="PS50240"/>
    </source>
</evidence>
<keyword evidence="6 13" id="KW-0720">Serine protease</keyword>
<evidence type="ECO:0000256" key="1">
    <source>
        <dbReference type="ARBA" id="ARBA00004613"/>
    </source>
</evidence>
<evidence type="ECO:0000256" key="10">
    <source>
        <dbReference type="ARBA" id="ARBA00067130"/>
    </source>
</evidence>
<dbReference type="Pfam" id="PF00089">
    <property type="entry name" value="Trypsin"/>
    <property type="match status" value="1"/>
</dbReference>
<evidence type="ECO:0000256" key="12">
    <source>
        <dbReference type="ARBA" id="ARBA00079711"/>
    </source>
</evidence>
<feature type="chain" id="PRO_5034926252" description="Granzyme M" evidence="14">
    <location>
        <begin position="23"/>
        <end position="256"/>
    </location>
</feature>
<evidence type="ECO:0000313" key="16">
    <source>
        <dbReference type="Ensembl" id="ENSLLEP00000042488.1"/>
    </source>
</evidence>
<feature type="domain" description="Peptidase S1" evidence="15">
    <location>
        <begin position="29"/>
        <end position="251"/>
    </location>
</feature>
<dbReference type="PROSITE" id="PS00134">
    <property type="entry name" value="TRYPSIN_HIS"/>
    <property type="match status" value="1"/>
</dbReference>
<protein>
    <recommendedName>
        <fullName evidence="10">Granzyme M</fullName>
    </recommendedName>
    <alternativeName>
        <fullName evidence="11">Met-ase</fullName>
    </alternativeName>
    <alternativeName>
        <fullName evidence="12">Natural killer cell granular protease</fullName>
    </alternativeName>
</protein>
<dbReference type="PROSITE" id="PS50240">
    <property type="entry name" value="TRYPSIN_DOM"/>
    <property type="match status" value="1"/>
</dbReference>
<name>A0A8C5QUB1_9ANUR</name>
<evidence type="ECO:0000256" key="2">
    <source>
        <dbReference type="ARBA" id="ARBA00022525"/>
    </source>
</evidence>
<dbReference type="SMART" id="SM00020">
    <property type="entry name" value="Tryp_SPc"/>
    <property type="match status" value="1"/>
</dbReference>
<dbReference type="Proteomes" id="UP000694569">
    <property type="component" value="Unplaced"/>
</dbReference>
<gene>
    <name evidence="16" type="primary">AZU1</name>
</gene>
<dbReference type="PANTHER" id="PTHR24271">
    <property type="entry name" value="KALLIKREIN-RELATED"/>
    <property type="match status" value="1"/>
</dbReference>
<keyword evidence="4 14" id="KW-0732">Signal</keyword>
<dbReference type="FunFam" id="2.40.10.10:FF:000146">
    <property type="entry name" value="Serine protease 53"/>
    <property type="match status" value="1"/>
</dbReference>
<evidence type="ECO:0000256" key="5">
    <source>
        <dbReference type="ARBA" id="ARBA00022801"/>
    </source>
</evidence>
<evidence type="ECO:0000256" key="3">
    <source>
        <dbReference type="ARBA" id="ARBA00022670"/>
    </source>
</evidence>